<proteinExistence type="predicted"/>
<dbReference type="EMBL" id="JAVHNR010000003">
    <property type="protein sequence ID" value="KAK6347468.1"/>
    <property type="molecule type" value="Genomic_DNA"/>
</dbReference>
<dbReference type="AlphaFoldDB" id="A0AAN8RJA8"/>
<protein>
    <submittedName>
        <fullName evidence="1">Uncharacterized protein</fullName>
    </submittedName>
</protein>
<accession>A0AAN8RJA8</accession>
<evidence type="ECO:0000313" key="2">
    <source>
        <dbReference type="Proteomes" id="UP001313282"/>
    </source>
</evidence>
<dbReference type="Proteomes" id="UP001313282">
    <property type="component" value="Unassembled WGS sequence"/>
</dbReference>
<evidence type="ECO:0000313" key="1">
    <source>
        <dbReference type="EMBL" id="KAK6347468.1"/>
    </source>
</evidence>
<reference evidence="1 2" key="1">
    <citation type="submission" date="2019-10" db="EMBL/GenBank/DDBJ databases">
        <authorList>
            <person name="Palmer J.M."/>
        </authorList>
    </citation>
    <scope>NUCLEOTIDE SEQUENCE [LARGE SCALE GENOMIC DNA]</scope>
    <source>
        <strain evidence="1 2">TWF718</strain>
    </source>
</reference>
<sequence>MCHKIYTFSKCHHIDISDDDKEFPPCTCKRVRGVRHLDRSCGACIRYGSPSFVALHKKAIENQVGRFKSLQLRYEEIRKLLPHWRWIVGVGTKMLDDWSDIDSNRGSLYDNPFNERILGAIDEEVMSLADGAATTDTTLVEEDHGPTAGEQLAKEVASSAGKDTYIVGPFMEKSGNLATFMK</sequence>
<gene>
    <name evidence="1" type="ORF">TWF718_005310</name>
</gene>
<organism evidence="1 2">
    <name type="scientific">Orbilia javanica</name>
    <dbReference type="NCBI Taxonomy" id="47235"/>
    <lineage>
        <taxon>Eukaryota</taxon>
        <taxon>Fungi</taxon>
        <taxon>Dikarya</taxon>
        <taxon>Ascomycota</taxon>
        <taxon>Pezizomycotina</taxon>
        <taxon>Orbiliomycetes</taxon>
        <taxon>Orbiliales</taxon>
        <taxon>Orbiliaceae</taxon>
        <taxon>Orbilia</taxon>
    </lineage>
</organism>
<comment type="caution">
    <text evidence="1">The sequence shown here is derived from an EMBL/GenBank/DDBJ whole genome shotgun (WGS) entry which is preliminary data.</text>
</comment>
<keyword evidence="2" id="KW-1185">Reference proteome</keyword>
<name>A0AAN8RJA8_9PEZI</name>